<keyword evidence="1" id="KW-0560">Oxidoreductase</keyword>
<dbReference type="Proteomes" id="UP001222325">
    <property type="component" value="Unassembled WGS sequence"/>
</dbReference>
<comment type="caution">
    <text evidence="6">The sequence shown here is derived from an EMBL/GenBank/DDBJ whole genome shotgun (WGS) entry which is preliminary data.</text>
</comment>
<dbReference type="EMBL" id="JARJCN010000067">
    <property type="protein sequence ID" value="KAJ7078314.1"/>
    <property type="molecule type" value="Genomic_DNA"/>
</dbReference>
<organism evidence="6 7">
    <name type="scientific">Mycena belliarum</name>
    <dbReference type="NCBI Taxonomy" id="1033014"/>
    <lineage>
        <taxon>Eukaryota</taxon>
        <taxon>Fungi</taxon>
        <taxon>Dikarya</taxon>
        <taxon>Basidiomycota</taxon>
        <taxon>Agaricomycotina</taxon>
        <taxon>Agaricomycetes</taxon>
        <taxon>Agaricomycetidae</taxon>
        <taxon>Agaricales</taxon>
        <taxon>Marasmiineae</taxon>
        <taxon>Mycenaceae</taxon>
        <taxon>Mycena</taxon>
    </lineage>
</organism>
<evidence type="ECO:0000313" key="7">
    <source>
        <dbReference type="Proteomes" id="UP001222325"/>
    </source>
</evidence>
<feature type="active site" description="Proton donor" evidence="2">
    <location>
        <position position="51"/>
    </location>
</feature>
<proteinExistence type="predicted"/>
<dbReference type="Gene3D" id="3.20.20.100">
    <property type="entry name" value="NADP-dependent oxidoreductase domain"/>
    <property type="match status" value="1"/>
</dbReference>
<name>A0AAD6TSV3_9AGAR</name>
<sequence>MSIPTLKLNSGYEIPVLGLGTWQSKSEEVTAAVKYALKETSLRHIDCAFGYGNEKDVGAGIAASGVPRSEIFITSKLWGTWHSRVEECLDQTLANLGTDYVDLYLVHWPIALNPNGNHPLIPTLPDGKRDVVHSWDLKDTWKQMEAMVKKGKVRSIGVSNFSEMNLEKILPTAEIVPAVNQLELHVYNPQHKLLAYLRSKGIHPQAYSPLGSTGSPLFSDETVTAIATKYGLQPSDVLLGYLIAKDIVTLPKSVTPSRISSNVTGPLAALGKLQPADIEKLDGLAAGGKQKRFIMPPWPVDLGFENWP</sequence>
<dbReference type="InterPro" id="IPR018170">
    <property type="entry name" value="Aldo/ket_reductase_CS"/>
</dbReference>
<evidence type="ECO:0000256" key="1">
    <source>
        <dbReference type="ARBA" id="ARBA00023002"/>
    </source>
</evidence>
<dbReference type="PIRSF" id="PIRSF000097">
    <property type="entry name" value="AKR"/>
    <property type="match status" value="1"/>
</dbReference>
<evidence type="ECO:0000259" key="5">
    <source>
        <dbReference type="Pfam" id="PF00248"/>
    </source>
</evidence>
<dbReference type="InterPro" id="IPR020471">
    <property type="entry name" value="AKR"/>
</dbReference>
<feature type="binding site" evidence="3">
    <location>
        <position position="107"/>
    </location>
    <ligand>
        <name>substrate</name>
    </ligand>
</feature>
<dbReference type="SUPFAM" id="SSF51430">
    <property type="entry name" value="NAD(P)-linked oxidoreductase"/>
    <property type="match status" value="1"/>
</dbReference>
<dbReference type="PROSITE" id="PS00062">
    <property type="entry name" value="ALDOKETO_REDUCTASE_2"/>
    <property type="match status" value="1"/>
</dbReference>
<evidence type="ECO:0000256" key="4">
    <source>
        <dbReference type="PIRSR" id="PIRSR000097-3"/>
    </source>
</evidence>
<dbReference type="InterPro" id="IPR036812">
    <property type="entry name" value="NAD(P)_OxRdtase_dom_sf"/>
</dbReference>
<accession>A0AAD6TSV3</accession>
<dbReference type="GO" id="GO:0016616">
    <property type="term" value="F:oxidoreductase activity, acting on the CH-OH group of donors, NAD or NADP as acceptor"/>
    <property type="evidence" value="ECO:0007669"/>
    <property type="project" value="UniProtKB-ARBA"/>
</dbReference>
<keyword evidence="7" id="KW-1185">Reference proteome</keyword>
<reference evidence="6" key="1">
    <citation type="submission" date="2023-03" db="EMBL/GenBank/DDBJ databases">
        <title>Massive genome expansion in bonnet fungi (Mycena s.s.) driven by repeated elements and novel gene families across ecological guilds.</title>
        <authorList>
            <consortium name="Lawrence Berkeley National Laboratory"/>
            <person name="Harder C.B."/>
            <person name="Miyauchi S."/>
            <person name="Viragh M."/>
            <person name="Kuo A."/>
            <person name="Thoen E."/>
            <person name="Andreopoulos B."/>
            <person name="Lu D."/>
            <person name="Skrede I."/>
            <person name="Drula E."/>
            <person name="Henrissat B."/>
            <person name="Morin E."/>
            <person name="Kohler A."/>
            <person name="Barry K."/>
            <person name="LaButti K."/>
            <person name="Morin E."/>
            <person name="Salamov A."/>
            <person name="Lipzen A."/>
            <person name="Mereny Z."/>
            <person name="Hegedus B."/>
            <person name="Baldrian P."/>
            <person name="Stursova M."/>
            <person name="Weitz H."/>
            <person name="Taylor A."/>
            <person name="Grigoriev I.V."/>
            <person name="Nagy L.G."/>
            <person name="Martin F."/>
            <person name="Kauserud H."/>
        </authorList>
    </citation>
    <scope>NUCLEOTIDE SEQUENCE</scope>
    <source>
        <strain evidence="6">CBHHK173m</strain>
    </source>
</reference>
<dbReference type="InterPro" id="IPR023210">
    <property type="entry name" value="NADP_OxRdtase_dom"/>
</dbReference>
<dbReference type="PANTHER" id="PTHR11732">
    <property type="entry name" value="ALDO/KETO REDUCTASE"/>
    <property type="match status" value="1"/>
</dbReference>
<dbReference type="Pfam" id="PF00248">
    <property type="entry name" value="Aldo_ket_red"/>
    <property type="match status" value="1"/>
</dbReference>
<dbReference type="FunFam" id="3.20.20.100:FF:000002">
    <property type="entry name" value="2,5-diketo-D-gluconic acid reductase A"/>
    <property type="match status" value="1"/>
</dbReference>
<protein>
    <submittedName>
        <fullName evidence="6">NADP-dependent oxidoreductase domain-containing protein</fullName>
    </submittedName>
</protein>
<gene>
    <name evidence="6" type="ORF">B0H15DRAFT_789074</name>
</gene>
<evidence type="ECO:0000256" key="3">
    <source>
        <dbReference type="PIRSR" id="PIRSR000097-2"/>
    </source>
</evidence>
<evidence type="ECO:0000256" key="2">
    <source>
        <dbReference type="PIRSR" id="PIRSR000097-1"/>
    </source>
</evidence>
<evidence type="ECO:0000313" key="6">
    <source>
        <dbReference type="EMBL" id="KAJ7078314.1"/>
    </source>
</evidence>
<feature type="site" description="Lowers pKa of active site Tyr" evidence="4">
    <location>
        <position position="76"/>
    </location>
</feature>
<dbReference type="PRINTS" id="PR00069">
    <property type="entry name" value="ALDKETRDTASE"/>
</dbReference>
<feature type="domain" description="NADP-dependent oxidoreductase" evidence="5">
    <location>
        <begin position="17"/>
        <end position="282"/>
    </location>
</feature>
<dbReference type="AlphaFoldDB" id="A0AAD6TSV3"/>